<feature type="chain" id="PRO_5028945120" evidence="2">
    <location>
        <begin position="29"/>
        <end position="331"/>
    </location>
</feature>
<dbReference type="PANTHER" id="PTHR42928:SF5">
    <property type="entry name" value="BLR1237 PROTEIN"/>
    <property type="match status" value="1"/>
</dbReference>
<reference evidence="3 4" key="1">
    <citation type="submission" date="2020-02" db="EMBL/GenBank/DDBJ databases">
        <title>Ideonella bacterium strain TBM-1.</title>
        <authorList>
            <person name="Chen W.-M."/>
        </authorList>
    </citation>
    <scope>NUCLEOTIDE SEQUENCE [LARGE SCALE GENOMIC DNA]</scope>
    <source>
        <strain evidence="3 4">TBM-1</strain>
    </source>
</reference>
<evidence type="ECO:0000313" key="4">
    <source>
        <dbReference type="Proteomes" id="UP000484255"/>
    </source>
</evidence>
<accession>A0A7C9PFP5</accession>
<comment type="similarity">
    <text evidence="1">Belongs to the UPF0065 (bug) family.</text>
</comment>
<dbReference type="Gene3D" id="3.40.190.150">
    <property type="entry name" value="Bordetella uptake gene, domain 1"/>
    <property type="match status" value="1"/>
</dbReference>
<feature type="signal peptide" evidence="2">
    <location>
        <begin position="1"/>
        <end position="28"/>
    </location>
</feature>
<protein>
    <submittedName>
        <fullName evidence="3">Tripartite tricarboxylate transporter substrate binding protein</fullName>
    </submittedName>
</protein>
<dbReference type="Pfam" id="PF03401">
    <property type="entry name" value="TctC"/>
    <property type="match status" value="1"/>
</dbReference>
<evidence type="ECO:0000256" key="1">
    <source>
        <dbReference type="ARBA" id="ARBA00006987"/>
    </source>
</evidence>
<evidence type="ECO:0000313" key="3">
    <source>
        <dbReference type="EMBL" id="NDY90272.1"/>
    </source>
</evidence>
<dbReference type="InterPro" id="IPR042100">
    <property type="entry name" value="Bug_dom1"/>
</dbReference>
<evidence type="ECO:0000256" key="2">
    <source>
        <dbReference type="SAM" id="SignalP"/>
    </source>
</evidence>
<keyword evidence="2" id="KW-0732">Signal</keyword>
<dbReference type="SUPFAM" id="SSF53850">
    <property type="entry name" value="Periplasmic binding protein-like II"/>
    <property type="match status" value="1"/>
</dbReference>
<name>A0A7C9PFP5_9BURK</name>
<dbReference type="PANTHER" id="PTHR42928">
    <property type="entry name" value="TRICARBOXYLATE-BINDING PROTEIN"/>
    <property type="match status" value="1"/>
</dbReference>
<dbReference type="AlphaFoldDB" id="A0A7C9PFP5"/>
<dbReference type="InterPro" id="IPR005064">
    <property type="entry name" value="BUG"/>
</dbReference>
<dbReference type="PIRSF" id="PIRSF017082">
    <property type="entry name" value="YflP"/>
    <property type="match status" value="1"/>
</dbReference>
<comment type="caution">
    <text evidence="3">The sequence shown here is derived from an EMBL/GenBank/DDBJ whole genome shotgun (WGS) entry which is preliminary data.</text>
</comment>
<dbReference type="Proteomes" id="UP000484255">
    <property type="component" value="Unassembled WGS sequence"/>
</dbReference>
<dbReference type="EMBL" id="JAAGOH010000003">
    <property type="protein sequence ID" value="NDY90272.1"/>
    <property type="molecule type" value="Genomic_DNA"/>
</dbReference>
<organism evidence="3 4">
    <name type="scientific">Ideonella livida</name>
    <dbReference type="NCBI Taxonomy" id="2707176"/>
    <lineage>
        <taxon>Bacteria</taxon>
        <taxon>Pseudomonadati</taxon>
        <taxon>Pseudomonadota</taxon>
        <taxon>Betaproteobacteria</taxon>
        <taxon>Burkholderiales</taxon>
        <taxon>Sphaerotilaceae</taxon>
        <taxon>Ideonella</taxon>
    </lineage>
</organism>
<dbReference type="Gene3D" id="3.40.190.10">
    <property type="entry name" value="Periplasmic binding protein-like II"/>
    <property type="match status" value="1"/>
</dbReference>
<proteinExistence type="inferred from homology"/>
<keyword evidence="4" id="KW-1185">Reference proteome</keyword>
<sequence>MQRRHLLSSVLASALWAGLPLVSSTALAQEAAWPAKGPIKLIIPFAAGGTSDILGRLIAERLQAGLKQTVVVENRAGAGGVLGADAVAKSPADGYTLLLGTIASHAINPAMRAKMPYDAAKDFAPVNLLGTIPNVLLVGTDQPFKNVKDLIAAAKAKPDAIAFASAGMGSSQHMSGELFKLLAGADLAHVPYKGSAPAIQDVIGHQIPSSFETITVALPHIQAGKVRALAVTTAQRSPLLPDVPTMQEAGVKGFEVASWQALYAPAGTPAAVVQRLNAEVEKILATTEVKARLYVLGLSHSANTPAQFAEFNRGELSKWQRVAKEGKVTLE</sequence>
<dbReference type="RefSeq" id="WP_163456133.1">
    <property type="nucleotide sequence ID" value="NZ_JAAGOH010000003.1"/>
</dbReference>
<dbReference type="CDD" id="cd13578">
    <property type="entry name" value="PBP2_Bug27"/>
    <property type="match status" value="1"/>
</dbReference>
<gene>
    <name evidence="3" type="ORF">G3A44_03580</name>
</gene>